<reference evidence="10" key="1">
    <citation type="submission" date="2018-03" db="EMBL/GenBank/DDBJ databases">
        <title>Ecological and genomic features of two cosmopolitan and abundant freshwater picocyanobacteria.</title>
        <authorList>
            <person name="Cabello-Yeves P.J."/>
            <person name="Picazo A."/>
            <person name="Camacho A."/>
            <person name="Callieri C."/>
            <person name="Rosselli R."/>
            <person name="Roda-Garcia J."/>
            <person name="Coutinho F.H."/>
            <person name="Rodriguez-Valera F."/>
        </authorList>
    </citation>
    <scope>NUCLEOTIDE SEQUENCE [LARGE SCALE GENOMIC DNA]</scope>
    <source>
        <strain evidence="10">Tous</strain>
    </source>
</reference>
<feature type="transmembrane region" description="Helical" evidence="7">
    <location>
        <begin position="20"/>
        <end position="42"/>
    </location>
</feature>
<feature type="domain" description="Mechanosensitive ion channel MscS" evidence="8">
    <location>
        <begin position="104"/>
        <end position="168"/>
    </location>
</feature>
<organism evidence="9 10">
    <name type="scientific">Synechococcus lacustris str. Tous</name>
    <dbReference type="NCBI Taxonomy" id="1910958"/>
    <lineage>
        <taxon>Bacteria</taxon>
        <taxon>Bacillati</taxon>
        <taxon>Cyanobacteriota</taxon>
        <taxon>Cyanophyceae</taxon>
        <taxon>Synechococcales</taxon>
        <taxon>Synechococcaceae</taxon>
        <taxon>Synechococcus</taxon>
    </lineage>
</organism>
<dbReference type="InterPro" id="IPR045275">
    <property type="entry name" value="MscS_archaea/bacteria_type"/>
</dbReference>
<dbReference type="Gene3D" id="2.30.30.60">
    <property type="match status" value="1"/>
</dbReference>
<dbReference type="STRING" id="1910958.BTM30_09105"/>
<sequence length="270" mass="28816">MATPGISLVTDILVPFLFKLLGAVALWMVGGWLIGFALRLLRRMLNRGSLDPTLIGYLLNILGALLRVVLVVAILGFFGIQTASFAALLAGAGVAIGAAWSGMLGNFAAGVFLQIFRPINKGDYVDAGGVEGTVDEVGMFVTAITSPDNVRNYVGNAKLFGDNIKNYSANSYRRVELVAQLDNSADVAQAIALLQAGLLQVPNQVDGKPGDVAVLEFSERGPRLAVRPYTHTANYWQVYFDTNRMIVDVLGKAGFPVPRIPVAMQGSSTN</sequence>
<dbReference type="Gene3D" id="1.10.287.1260">
    <property type="match status" value="1"/>
</dbReference>
<dbReference type="Gene3D" id="3.30.70.100">
    <property type="match status" value="1"/>
</dbReference>
<comment type="caution">
    <text evidence="9">The sequence shown here is derived from an EMBL/GenBank/DDBJ whole genome shotgun (WGS) entry which is preliminary data.</text>
</comment>
<dbReference type="InterPro" id="IPR011014">
    <property type="entry name" value="MscS_channel_TM-2"/>
</dbReference>
<comment type="subcellular location">
    <subcellularLocation>
        <location evidence="1">Cell membrane</location>
        <topology evidence="1">Multi-pass membrane protein</topology>
    </subcellularLocation>
</comment>
<dbReference type="InterPro" id="IPR010920">
    <property type="entry name" value="LSM_dom_sf"/>
</dbReference>
<dbReference type="Proteomes" id="UP000240206">
    <property type="component" value="Unassembled WGS sequence"/>
</dbReference>
<evidence type="ECO:0000256" key="2">
    <source>
        <dbReference type="ARBA" id="ARBA00008017"/>
    </source>
</evidence>
<keyword evidence="3" id="KW-1003">Cell membrane</keyword>
<dbReference type="AlphaFoldDB" id="A0A2P7ECT5"/>
<evidence type="ECO:0000256" key="5">
    <source>
        <dbReference type="ARBA" id="ARBA00022989"/>
    </source>
</evidence>
<keyword evidence="6 7" id="KW-0472">Membrane</keyword>
<dbReference type="PANTHER" id="PTHR30221">
    <property type="entry name" value="SMALL-CONDUCTANCE MECHANOSENSITIVE CHANNEL"/>
    <property type="match status" value="1"/>
</dbReference>
<keyword evidence="10" id="KW-1185">Reference proteome</keyword>
<feature type="transmembrane region" description="Helical" evidence="7">
    <location>
        <begin position="86"/>
        <end position="113"/>
    </location>
</feature>
<gene>
    <name evidence="9" type="ORF">C7K08_10000</name>
</gene>
<feature type="transmembrane region" description="Helical" evidence="7">
    <location>
        <begin position="54"/>
        <end position="80"/>
    </location>
</feature>
<dbReference type="InterPro" id="IPR011066">
    <property type="entry name" value="MscS_channel_C_sf"/>
</dbReference>
<evidence type="ECO:0000313" key="9">
    <source>
        <dbReference type="EMBL" id="PSI01036.1"/>
    </source>
</evidence>
<keyword evidence="4 7" id="KW-0812">Transmembrane</keyword>
<dbReference type="GO" id="GO:0005886">
    <property type="term" value="C:plasma membrane"/>
    <property type="evidence" value="ECO:0007669"/>
    <property type="project" value="UniProtKB-SubCell"/>
</dbReference>
<name>A0A2P7ECT5_9SYNE</name>
<dbReference type="PANTHER" id="PTHR30221:SF3">
    <property type="entry name" value="SMALL-CONDUCTANCE MECHANOSENSITIVE CHANNEL"/>
    <property type="match status" value="1"/>
</dbReference>
<evidence type="ECO:0000256" key="1">
    <source>
        <dbReference type="ARBA" id="ARBA00004651"/>
    </source>
</evidence>
<evidence type="ECO:0000313" key="10">
    <source>
        <dbReference type="Proteomes" id="UP000240206"/>
    </source>
</evidence>
<evidence type="ECO:0000256" key="7">
    <source>
        <dbReference type="SAM" id="Phobius"/>
    </source>
</evidence>
<keyword evidence="5 7" id="KW-1133">Transmembrane helix</keyword>
<dbReference type="Pfam" id="PF00924">
    <property type="entry name" value="MS_channel_2nd"/>
    <property type="match status" value="1"/>
</dbReference>
<evidence type="ECO:0000256" key="3">
    <source>
        <dbReference type="ARBA" id="ARBA00022475"/>
    </source>
</evidence>
<dbReference type="SUPFAM" id="SSF82861">
    <property type="entry name" value="Mechanosensitive channel protein MscS (YggB), transmembrane region"/>
    <property type="match status" value="1"/>
</dbReference>
<dbReference type="SUPFAM" id="SSF82689">
    <property type="entry name" value="Mechanosensitive channel protein MscS (YggB), C-terminal domain"/>
    <property type="match status" value="1"/>
</dbReference>
<dbReference type="SUPFAM" id="SSF50182">
    <property type="entry name" value="Sm-like ribonucleoproteins"/>
    <property type="match status" value="1"/>
</dbReference>
<proteinExistence type="inferred from homology"/>
<dbReference type="GO" id="GO:0008381">
    <property type="term" value="F:mechanosensitive monoatomic ion channel activity"/>
    <property type="evidence" value="ECO:0007669"/>
    <property type="project" value="InterPro"/>
</dbReference>
<evidence type="ECO:0000259" key="8">
    <source>
        <dbReference type="Pfam" id="PF00924"/>
    </source>
</evidence>
<dbReference type="EMBL" id="PXVC01000054">
    <property type="protein sequence ID" value="PSI01036.1"/>
    <property type="molecule type" value="Genomic_DNA"/>
</dbReference>
<dbReference type="InterPro" id="IPR023408">
    <property type="entry name" value="MscS_beta-dom_sf"/>
</dbReference>
<accession>A0A2P7ECT5</accession>
<evidence type="ECO:0000256" key="6">
    <source>
        <dbReference type="ARBA" id="ARBA00023136"/>
    </source>
</evidence>
<evidence type="ECO:0000256" key="4">
    <source>
        <dbReference type="ARBA" id="ARBA00022692"/>
    </source>
</evidence>
<comment type="similarity">
    <text evidence="2">Belongs to the MscS (TC 1.A.23) family.</text>
</comment>
<protein>
    <submittedName>
        <fullName evidence="9">Mechanosensitive ion channel protein MscS</fullName>
    </submittedName>
</protein>
<dbReference type="RefSeq" id="WP_106500491.1">
    <property type="nucleotide sequence ID" value="NZ_PXVC01000054.1"/>
</dbReference>
<dbReference type="InterPro" id="IPR006685">
    <property type="entry name" value="MscS_channel_2nd"/>
</dbReference>